<dbReference type="Proteomes" id="UP000624041">
    <property type="component" value="Unassembled WGS sequence"/>
</dbReference>
<dbReference type="InterPro" id="IPR007731">
    <property type="entry name" value="DUF669"/>
</dbReference>
<dbReference type="Pfam" id="PF05037">
    <property type="entry name" value="DUF669"/>
    <property type="match status" value="1"/>
</dbReference>
<gene>
    <name evidence="1" type="ORF">GCM10007971_22560</name>
</gene>
<dbReference type="InterPro" id="IPR021686">
    <property type="entry name" value="DUF3268"/>
</dbReference>
<dbReference type="RefSeq" id="WP_188857404.1">
    <property type="nucleotide sequence ID" value="NZ_BMOS01000014.1"/>
</dbReference>
<protein>
    <submittedName>
        <fullName evidence="1">Uncharacterized protein</fullName>
    </submittedName>
</protein>
<sequence>MHCPYCNQQAEFLSSKDFYGQDYGTNLYVCRPCDARVGTHGKGKTPLGTMANGKLRELRMKCHKYFDRKWKSGEMSRGKAYKWLQEAMNLSEKDAHIGTFNEHQCKELLQILNINEERSDMSLMDAAAKILAEGFDVKKGAVSDFEELPEGTYEAMLENVEWRTNDSGFEWLSLQFEILSEGYEGRKYFGMISFHNERFMNMNIKLALRVAGALGVELNPEDFETPETSLVDAFENGVGIEVDLTLTNWENKKTGKRGQNFICDEPQFE</sequence>
<reference evidence="1" key="2">
    <citation type="submission" date="2020-09" db="EMBL/GenBank/DDBJ databases">
        <authorList>
            <person name="Sun Q."/>
            <person name="Ohkuma M."/>
        </authorList>
    </citation>
    <scope>NUCLEOTIDE SEQUENCE</scope>
    <source>
        <strain evidence="1">JCM 17251</strain>
    </source>
</reference>
<comment type="caution">
    <text evidence="1">The sequence shown here is derived from an EMBL/GenBank/DDBJ whole genome shotgun (WGS) entry which is preliminary data.</text>
</comment>
<name>A0A917XZ09_9BACI</name>
<dbReference type="Pfam" id="PF11672">
    <property type="entry name" value="DUF3268"/>
    <property type="match status" value="1"/>
</dbReference>
<dbReference type="EMBL" id="BMOS01000014">
    <property type="protein sequence ID" value="GGN59433.1"/>
    <property type="molecule type" value="Genomic_DNA"/>
</dbReference>
<proteinExistence type="predicted"/>
<evidence type="ECO:0000313" key="2">
    <source>
        <dbReference type="Proteomes" id="UP000624041"/>
    </source>
</evidence>
<organism evidence="1 2">
    <name type="scientific">Oceanobacillus indicireducens</name>
    <dbReference type="NCBI Taxonomy" id="1004261"/>
    <lineage>
        <taxon>Bacteria</taxon>
        <taxon>Bacillati</taxon>
        <taxon>Bacillota</taxon>
        <taxon>Bacilli</taxon>
        <taxon>Bacillales</taxon>
        <taxon>Bacillaceae</taxon>
        <taxon>Oceanobacillus</taxon>
    </lineage>
</organism>
<keyword evidence="2" id="KW-1185">Reference proteome</keyword>
<dbReference type="AlphaFoldDB" id="A0A917XZ09"/>
<accession>A0A917XZ09</accession>
<evidence type="ECO:0000313" key="1">
    <source>
        <dbReference type="EMBL" id="GGN59433.1"/>
    </source>
</evidence>
<reference evidence="1" key="1">
    <citation type="journal article" date="2014" name="Int. J. Syst. Evol. Microbiol.">
        <title>Complete genome sequence of Corynebacterium casei LMG S-19264T (=DSM 44701T), isolated from a smear-ripened cheese.</title>
        <authorList>
            <consortium name="US DOE Joint Genome Institute (JGI-PGF)"/>
            <person name="Walter F."/>
            <person name="Albersmeier A."/>
            <person name="Kalinowski J."/>
            <person name="Ruckert C."/>
        </authorList>
    </citation>
    <scope>NUCLEOTIDE SEQUENCE</scope>
    <source>
        <strain evidence="1">JCM 17251</strain>
    </source>
</reference>